<dbReference type="EMBL" id="CP017696">
    <property type="protein sequence ID" value="ATO40980.1"/>
    <property type="molecule type" value="Genomic_DNA"/>
</dbReference>
<sequence>MQITNLIQVMVMLGPMLTSIVNIPMAVAISTSLILGSSFFTKPISMTLGEPGRPDHDPGWPCWSVWSSEATSQERSHL</sequence>
<organism evidence="2 3">
    <name type="scientific">Bifidobacterium asteroides DSM 20089</name>
    <dbReference type="NCBI Taxonomy" id="1437594"/>
    <lineage>
        <taxon>Bacteria</taxon>
        <taxon>Bacillati</taxon>
        <taxon>Actinomycetota</taxon>
        <taxon>Actinomycetes</taxon>
        <taxon>Bifidobacteriales</taxon>
        <taxon>Bifidobacteriaceae</taxon>
        <taxon>Bifidobacterium</taxon>
    </lineage>
</organism>
<protein>
    <submittedName>
        <fullName evidence="2">Uncharacterized protein</fullName>
    </submittedName>
</protein>
<feature type="transmembrane region" description="Helical" evidence="1">
    <location>
        <begin position="20"/>
        <end position="40"/>
    </location>
</feature>
<name>A0AAD0AA44_9BIFI</name>
<keyword evidence="1" id="KW-0472">Membrane</keyword>
<dbReference type="AlphaFoldDB" id="A0AAD0AA44"/>
<keyword evidence="1" id="KW-1133">Transmembrane helix</keyword>
<reference evidence="2 3" key="1">
    <citation type="submission" date="2016-10" db="EMBL/GenBank/DDBJ databases">
        <title>The whole genome sequencing and assembly of B. asteroides DSM 20089 strain.</title>
        <authorList>
            <person name="Lee Y.-J."/>
            <person name="Park M.-K."/>
            <person name="Yi H."/>
            <person name="Bahn Y.-S."/>
            <person name="Kim J.F."/>
            <person name="Lee D.-W."/>
        </authorList>
    </citation>
    <scope>NUCLEOTIDE SEQUENCE [LARGE SCALE GENOMIC DNA]</scope>
    <source>
        <strain evidence="2 3">DSM 20089</strain>
    </source>
</reference>
<gene>
    <name evidence="2" type="ORF">BA20089_01440</name>
</gene>
<accession>A0AAD0AA44</accession>
<evidence type="ECO:0000313" key="2">
    <source>
        <dbReference type="EMBL" id="ATO40980.1"/>
    </source>
</evidence>
<evidence type="ECO:0000313" key="3">
    <source>
        <dbReference type="Proteomes" id="UP000224056"/>
    </source>
</evidence>
<evidence type="ECO:0000256" key="1">
    <source>
        <dbReference type="SAM" id="Phobius"/>
    </source>
</evidence>
<keyword evidence="1" id="KW-0812">Transmembrane</keyword>
<proteinExistence type="predicted"/>
<dbReference type="Proteomes" id="UP000224056">
    <property type="component" value="Chromosome"/>
</dbReference>